<dbReference type="InterPro" id="IPR051050">
    <property type="entry name" value="Lipid_II_flippase_MurJ/MviN"/>
</dbReference>
<feature type="transmembrane region" description="Helical" evidence="8">
    <location>
        <begin position="63"/>
        <end position="82"/>
    </location>
</feature>
<evidence type="ECO:0000256" key="6">
    <source>
        <dbReference type="ARBA" id="ARBA00022989"/>
    </source>
</evidence>
<evidence type="ECO:0000256" key="7">
    <source>
        <dbReference type="ARBA" id="ARBA00023136"/>
    </source>
</evidence>
<feature type="transmembrane region" description="Helical" evidence="8">
    <location>
        <begin position="197"/>
        <end position="217"/>
    </location>
</feature>
<feature type="transmembrane region" description="Helical" evidence="8">
    <location>
        <begin position="390"/>
        <end position="417"/>
    </location>
</feature>
<dbReference type="GO" id="GO:0015648">
    <property type="term" value="F:lipid-linked peptidoglycan transporter activity"/>
    <property type="evidence" value="ECO:0007669"/>
    <property type="project" value="TreeGrafter"/>
</dbReference>
<feature type="transmembrane region" description="Helical" evidence="8">
    <location>
        <begin position="322"/>
        <end position="345"/>
    </location>
</feature>
<dbReference type="GO" id="GO:0008360">
    <property type="term" value="P:regulation of cell shape"/>
    <property type="evidence" value="ECO:0007669"/>
    <property type="project" value="UniProtKB-KW"/>
</dbReference>
<keyword evidence="6 8" id="KW-1133">Transmembrane helix</keyword>
<accession>A0A1G2U5K9</accession>
<keyword evidence="4" id="KW-0133">Cell shape</keyword>
<feature type="transmembrane region" description="Helical" evidence="8">
    <location>
        <begin position="20"/>
        <end position="36"/>
    </location>
</feature>
<organism evidence="9 10">
    <name type="scientific">Candidatus Zambryskibacteria bacterium RIFCSPLOWO2_01_FULL_45_21</name>
    <dbReference type="NCBI Taxonomy" id="1802761"/>
    <lineage>
        <taxon>Bacteria</taxon>
        <taxon>Candidatus Zambryskiibacteriota</taxon>
    </lineage>
</organism>
<evidence type="ECO:0000313" key="10">
    <source>
        <dbReference type="Proteomes" id="UP000176800"/>
    </source>
</evidence>
<evidence type="ECO:0000256" key="3">
    <source>
        <dbReference type="ARBA" id="ARBA00022692"/>
    </source>
</evidence>
<evidence type="ECO:0000256" key="4">
    <source>
        <dbReference type="ARBA" id="ARBA00022960"/>
    </source>
</evidence>
<proteinExistence type="predicted"/>
<dbReference type="GO" id="GO:0034204">
    <property type="term" value="P:lipid translocation"/>
    <property type="evidence" value="ECO:0007669"/>
    <property type="project" value="TreeGrafter"/>
</dbReference>
<feature type="transmembrane region" description="Helical" evidence="8">
    <location>
        <begin position="167"/>
        <end position="191"/>
    </location>
</feature>
<dbReference type="CDD" id="cd13123">
    <property type="entry name" value="MATE_MurJ_like"/>
    <property type="match status" value="1"/>
</dbReference>
<keyword evidence="3 8" id="KW-0812">Transmembrane</keyword>
<feature type="transmembrane region" description="Helical" evidence="8">
    <location>
        <begin position="471"/>
        <end position="492"/>
    </location>
</feature>
<feature type="transmembrane region" description="Helical" evidence="8">
    <location>
        <begin position="138"/>
        <end position="160"/>
    </location>
</feature>
<dbReference type="Pfam" id="PF03023">
    <property type="entry name" value="MurJ"/>
    <property type="match status" value="1"/>
</dbReference>
<feature type="transmembrane region" description="Helical" evidence="8">
    <location>
        <begin position="282"/>
        <end position="302"/>
    </location>
</feature>
<comment type="caution">
    <text evidence="9">The sequence shown here is derived from an EMBL/GenBank/DDBJ whole genome shotgun (WGS) entry which is preliminary data.</text>
</comment>
<reference evidence="9 10" key="1">
    <citation type="journal article" date="2016" name="Nat. Commun.">
        <title>Thousands of microbial genomes shed light on interconnected biogeochemical processes in an aquifer system.</title>
        <authorList>
            <person name="Anantharaman K."/>
            <person name="Brown C.T."/>
            <person name="Hug L.A."/>
            <person name="Sharon I."/>
            <person name="Castelle C.J."/>
            <person name="Probst A.J."/>
            <person name="Thomas B.C."/>
            <person name="Singh A."/>
            <person name="Wilkins M.J."/>
            <person name="Karaoz U."/>
            <person name="Brodie E.L."/>
            <person name="Williams K.H."/>
            <person name="Hubbard S.S."/>
            <person name="Banfield J.F."/>
        </authorList>
    </citation>
    <scope>NUCLEOTIDE SEQUENCE [LARGE SCALE GENOMIC DNA]</scope>
</reference>
<dbReference type="PRINTS" id="PR01806">
    <property type="entry name" value="VIRFACTRMVIN"/>
</dbReference>
<dbReference type="GO" id="GO:0005886">
    <property type="term" value="C:plasma membrane"/>
    <property type="evidence" value="ECO:0007669"/>
    <property type="project" value="UniProtKB-SubCell"/>
</dbReference>
<feature type="transmembrane region" description="Helical" evidence="8">
    <location>
        <begin position="253"/>
        <end position="276"/>
    </location>
</feature>
<feature type="transmembrane region" description="Helical" evidence="8">
    <location>
        <begin position="504"/>
        <end position="529"/>
    </location>
</feature>
<evidence type="ECO:0000313" key="9">
    <source>
        <dbReference type="EMBL" id="OHB04789.1"/>
    </source>
</evidence>
<dbReference type="PANTHER" id="PTHR47019:SF1">
    <property type="entry name" value="LIPID II FLIPPASE MURJ"/>
    <property type="match status" value="1"/>
</dbReference>
<evidence type="ECO:0008006" key="11">
    <source>
        <dbReference type="Google" id="ProtNLM"/>
    </source>
</evidence>
<evidence type="ECO:0000256" key="8">
    <source>
        <dbReference type="SAM" id="Phobius"/>
    </source>
</evidence>
<gene>
    <name evidence="9" type="ORF">A3B14_01425</name>
</gene>
<evidence type="ECO:0000256" key="1">
    <source>
        <dbReference type="ARBA" id="ARBA00004651"/>
    </source>
</evidence>
<keyword evidence="5" id="KW-0573">Peptidoglycan synthesis</keyword>
<feature type="transmembrane region" description="Helical" evidence="8">
    <location>
        <begin position="357"/>
        <end position="378"/>
    </location>
</feature>
<keyword evidence="2" id="KW-1003">Cell membrane</keyword>
<dbReference type="GO" id="GO:0009252">
    <property type="term" value="P:peptidoglycan biosynthetic process"/>
    <property type="evidence" value="ECO:0007669"/>
    <property type="project" value="UniProtKB-KW"/>
</dbReference>
<dbReference type="EMBL" id="MHWE01000002">
    <property type="protein sequence ID" value="OHB04789.1"/>
    <property type="molecule type" value="Genomic_DNA"/>
</dbReference>
<dbReference type="AlphaFoldDB" id="A0A1G2U5K9"/>
<comment type="subcellular location">
    <subcellularLocation>
        <location evidence="1">Cell membrane</location>
        <topology evidence="1">Multi-pass membrane protein</topology>
    </subcellularLocation>
</comment>
<dbReference type="Proteomes" id="UP000176800">
    <property type="component" value="Unassembled WGS sequence"/>
</dbReference>
<feature type="transmembrane region" description="Helical" evidence="8">
    <location>
        <begin position="102"/>
        <end position="126"/>
    </location>
</feature>
<name>A0A1G2U5K9_9BACT</name>
<evidence type="ECO:0000256" key="2">
    <source>
        <dbReference type="ARBA" id="ARBA00022475"/>
    </source>
</evidence>
<evidence type="ECO:0000256" key="5">
    <source>
        <dbReference type="ARBA" id="ARBA00022984"/>
    </source>
</evidence>
<keyword evidence="7 8" id="KW-0472">Membrane</keyword>
<feature type="transmembrane region" description="Helical" evidence="8">
    <location>
        <begin position="437"/>
        <end position="459"/>
    </location>
</feature>
<protein>
    <recommendedName>
        <fullName evidence="11">Lipid II flippase MurJ</fullName>
    </recommendedName>
</protein>
<sequence length="558" mass="61244">MVSKFISFFNKEINGVHQAAFTLAVFAILSQLLGLFRDRLLASVFGAGKELDIYYAAFRIPDFLFVTIGSLVSASVIIPFLVDRLNNDFQKGKDFLSSIFSFFLVVIVGAGVLIFFTAPFLLSVLFPGFSELSAEKLITLTRVMLLSPILLGISGLYSSIMQTHNRFFVYAVSPLLYNAGIILGIVLLVPALGLVGLAWGVALGALLHFLIQVQFVAKTKLIPRFVFNPDWQIIKKVALLSVPRTLSLSFHHIAVLILLASASLMAVGSISIFSLSFNLQSVPLSIIGVSYSLAAFPTLSRLYSSGEVQKFLGQIVLSARHIIFWSIPFTVIFIVLRAHIVRVVLGAGQFDWTDTRLAAAAVALFSFSLVFNGLVLLFTRGFYAMGKTKIPFITGLVSAAVIILSSWLLGLAFSNIPTFQYFIEVLFKVSDISGTEILMLPLGFSIGVIINGLILWSVFKKQFGRLPGSIGDTLFQSLSASIIMGFIIFVSLRLLDNFITLDTFWGVLTQGLLSGIIGIIAGIVMLRVLNNREISEIWKTLHQKFWKSKVIGPDPEVT</sequence>
<dbReference type="InterPro" id="IPR004268">
    <property type="entry name" value="MurJ"/>
</dbReference>
<dbReference type="PANTHER" id="PTHR47019">
    <property type="entry name" value="LIPID II FLIPPASE MURJ"/>
    <property type="match status" value="1"/>
</dbReference>